<dbReference type="Pfam" id="PF13338">
    <property type="entry name" value="AbiEi_4"/>
    <property type="match status" value="1"/>
</dbReference>
<comment type="caution">
    <text evidence="2">The sequence shown here is derived from an EMBL/GenBank/DDBJ whole genome shotgun (WGS) entry which is preliminary data.</text>
</comment>
<evidence type="ECO:0000259" key="1">
    <source>
        <dbReference type="Pfam" id="PF13338"/>
    </source>
</evidence>
<dbReference type="Proteomes" id="UP000824037">
    <property type="component" value="Unassembled WGS sequence"/>
</dbReference>
<protein>
    <recommendedName>
        <fullName evidence="1">AbiEi antitoxin N-terminal domain-containing protein</fullName>
    </recommendedName>
</protein>
<feature type="domain" description="AbiEi antitoxin N-terminal" evidence="1">
    <location>
        <begin position="16"/>
        <end position="61"/>
    </location>
</feature>
<gene>
    <name evidence="2" type="ORF">H9815_19440</name>
</gene>
<name>A0A9D2J5N4_9MICO</name>
<proteinExistence type="predicted"/>
<organism evidence="2 3">
    <name type="scientific">Candidatus Ruania gallistercoris</name>
    <dbReference type="NCBI Taxonomy" id="2838746"/>
    <lineage>
        <taxon>Bacteria</taxon>
        <taxon>Bacillati</taxon>
        <taxon>Actinomycetota</taxon>
        <taxon>Actinomycetes</taxon>
        <taxon>Micrococcales</taxon>
        <taxon>Ruaniaceae</taxon>
        <taxon>Ruania</taxon>
    </lineage>
</organism>
<dbReference type="AlphaFoldDB" id="A0A9D2J5N4"/>
<reference evidence="2" key="2">
    <citation type="submission" date="2021-04" db="EMBL/GenBank/DDBJ databases">
        <authorList>
            <person name="Gilroy R."/>
        </authorList>
    </citation>
    <scope>NUCLEOTIDE SEQUENCE</scope>
    <source>
        <strain evidence="2">ChiGjej4B4-7305</strain>
    </source>
</reference>
<reference evidence="2" key="1">
    <citation type="journal article" date="2021" name="PeerJ">
        <title>Extensive microbial diversity within the chicken gut microbiome revealed by metagenomics and culture.</title>
        <authorList>
            <person name="Gilroy R."/>
            <person name="Ravi A."/>
            <person name="Getino M."/>
            <person name="Pursley I."/>
            <person name="Horton D.L."/>
            <person name="Alikhan N.F."/>
            <person name="Baker D."/>
            <person name="Gharbi K."/>
            <person name="Hall N."/>
            <person name="Watson M."/>
            <person name="Adriaenssens E.M."/>
            <person name="Foster-Nyarko E."/>
            <person name="Jarju S."/>
            <person name="Secka A."/>
            <person name="Antonio M."/>
            <person name="Oren A."/>
            <person name="Chaudhuri R.R."/>
            <person name="La Ragione R."/>
            <person name="Hildebrand F."/>
            <person name="Pallen M.J."/>
        </authorList>
    </citation>
    <scope>NUCLEOTIDE SEQUENCE</scope>
    <source>
        <strain evidence="2">ChiGjej4B4-7305</strain>
    </source>
</reference>
<dbReference type="InterPro" id="IPR025159">
    <property type="entry name" value="AbiEi_N"/>
</dbReference>
<evidence type="ECO:0000313" key="2">
    <source>
        <dbReference type="EMBL" id="HIZ37955.1"/>
    </source>
</evidence>
<dbReference type="EMBL" id="DXBY01000331">
    <property type="protein sequence ID" value="HIZ37955.1"/>
    <property type="molecule type" value="Genomic_DNA"/>
</dbReference>
<accession>A0A9D2J5N4</accession>
<sequence>MTPPVDALTSQGGDMDLTRLARSQFGVVTRAQAGERLGMDAARWKLDRGLWKRVHPGVYAVHTQPLNWFARASAALLYYREGATLSRESAAFMLGLESHPPQLVHVDIPITAKRHRRPTVRVRRRRRLVTVQRRGFHVTAPAFTVIDLGDVPTASREDAIAVAARAVQQRKVTVDEVVAELRLRRTHRHRGALELSLGIVGEGAESVLEVDFVSRVVRAHGLPAMRMAVPDRLGGGSIRRDFIDDARRLVIEVDGRVSHQDRRSADIRRDRVTAARGAVILRAEWVDVYYDSCRLAADVLAAERSRGYQGNLRPCGPGCRATSHLRQIA</sequence>
<evidence type="ECO:0000313" key="3">
    <source>
        <dbReference type="Proteomes" id="UP000824037"/>
    </source>
</evidence>